<dbReference type="InterPro" id="IPR000568">
    <property type="entry name" value="ATP_synth_F0_asu"/>
</dbReference>
<dbReference type="HAMAP" id="MF_01393">
    <property type="entry name" value="ATP_synth_a_bact"/>
    <property type="match status" value="1"/>
</dbReference>
<accession>A0A1Y2SBM1</accession>
<dbReference type="PANTHER" id="PTHR42823">
    <property type="entry name" value="ATP SYNTHASE SUBUNIT A, CHLOROPLASTIC"/>
    <property type="match status" value="1"/>
</dbReference>
<sequence length="274" mass="30731">MSASGEVSTPGDYISHHLSHLQLDLRTFELVDPHKSHEATFWTLNIDSLFFSIVLGMLFLFVFRRVAVRATDGVPGKFQTAVEMVIGFVDNTVRDMYHGKSKVIAPLALTVFVWVLLMNALDLLPIDFIPLIGEHFFGLPALRIVPTADVSVTLSMALGVFVLILFYSIKMKGIRGFSKELALQPFNHPLFIPINLILEGVSLLSKPISLGLRLFGNMYAGELIFILIAALLPFWSQWLLSLPWAIFHILIITLQAFIFMVLTIVYLSMASEEH</sequence>
<evidence type="ECO:0000256" key="7">
    <source>
        <dbReference type="ARBA" id="ARBA00022781"/>
    </source>
</evidence>
<dbReference type="PROSITE" id="PS00449">
    <property type="entry name" value="ATPASE_A"/>
    <property type="match status" value="1"/>
</dbReference>
<evidence type="ECO:0000256" key="10">
    <source>
        <dbReference type="ARBA" id="ARBA00023136"/>
    </source>
</evidence>
<dbReference type="GO" id="GO:0005886">
    <property type="term" value="C:plasma membrane"/>
    <property type="evidence" value="ECO:0007669"/>
    <property type="project" value="UniProtKB-SubCell"/>
</dbReference>
<evidence type="ECO:0000256" key="1">
    <source>
        <dbReference type="ARBA" id="ARBA00004141"/>
    </source>
</evidence>
<dbReference type="PRINTS" id="PR00123">
    <property type="entry name" value="ATPASEA"/>
</dbReference>
<evidence type="ECO:0000313" key="14">
    <source>
        <dbReference type="EMBL" id="OTA16012.1"/>
    </source>
</evidence>
<evidence type="ECO:0000256" key="12">
    <source>
        <dbReference type="HAMAP-Rule" id="MF_01393"/>
    </source>
</evidence>
<comment type="subcellular location">
    <subcellularLocation>
        <location evidence="12 13">Cell membrane</location>
        <topology evidence="12 13">Multi-pass membrane protein</topology>
    </subcellularLocation>
    <subcellularLocation>
        <location evidence="1">Membrane</location>
        <topology evidence="1">Multi-pass membrane protein</topology>
    </subcellularLocation>
</comment>
<dbReference type="SUPFAM" id="SSF81336">
    <property type="entry name" value="F1F0 ATP synthase subunit A"/>
    <property type="match status" value="1"/>
</dbReference>
<keyword evidence="7 12" id="KW-0375">Hydrogen ion transport</keyword>
<dbReference type="AlphaFoldDB" id="A0A1Y2SBM1"/>
<keyword evidence="4 12" id="KW-1003">Cell membrane</keyword>
<dbReference type="EMBL" id="MUBJ01000011">
    <property type="protein sequence ID" value="OTA16012.1"/>
    <property type="molecule type" value="Genomic_DNA"/>
</dbReference>
<feature type="transmembrane region" description="Helical" evidence="12">
    <location>
        <begin position="214"/>
        <end position="236"/>
    </location>
</feature>
<evidence type="ECO:0000256" key="8">
    <source>
        <dbReference type="ARBA" id="ARBA00022989"/>
    </source>
</evidence>
<keyword evidence="11 12" id="KW-0066">ATP synthesis</keyword>
<dbReference type="NCBIfam" id="TIGR01131">
    <property type="entry name" value="ATP_synt_6_or_A"/>
    <property type="match status" value="1"/>
</dbReference>
<dbReference type="PANTHER" id="PTHR42823:SF3">
    <property type="entry name" value="ATP SYNTHASE SUBUNIT A, CHLOROPLASTIC"/>
    <property type="match status" value="1"/>
</dbReference>
<evidence type="ECO:0000256" key="6">
    <source>
        <dbReference type="ARBA" id="ARBA00022692"/>
    </source>
</evidence>
<dbReference type="Gene3D" id="1.20.120.220">
    <property type="entry name" value="ATP synthase, F0 complex, subunit A"/>
    <property type="match status" value="1"/>
</dbReference>
<evidence type="ECO:0000256" key="5">
    <source>
        <dbReference type="ARBA" id="ARBA00022547"/>
    </source>
</evidence>
<dbReference type="RefSeq" id="WP_086109479.1">
    <property type="nucleotide sequence ID" value="NZ_CAWNGD010000013.1"/>
</dbReference>
<dbReference type="GO" id="GO:0042777">
    <property type="term" value="P:proton motive force-driven plasma membrane ATP synthesis"/>
    <property type="evidence" value="ECO:0007669"/>
    <property type="project" value="TreeGrafter"/>
</dbReference>
<dbReference type="InterPro" id="IPR045082">
    <property type="entry name" value="ATP_syn_F0_a_bact/chloroplast"/>
</dbReference>
<feature type="transmembrane region" description="Helical" evidence="12">
    <location>
        <begin position="103"/>
        <end position="121"/>
    </location>
</feature>
<feature type="transmembrane region" description="Helical" evidence="12">
    <location>
        <begin position="242"/>
        <end position="267"/>
    </location>
</feature>
<feature type="transmembrane region" description="Helical" evidence="12">
    <location>
        <begin position="150"/>
        <end position="169"/>
    </location>
</feature>
<dbReference type="FunFam" id="1.20.120.220:FF:000002">
    <property type="entry name" value="ATP synthase subunit a"/>
    <property type="match status" value="1"/>
</dbReference>
<evidence type="ECO:0000256" key="13">
    <source>
        <dbReference type="RuleBase" id="RU000483"/>
    </source>
</evidence>
<keyword evidence="5 12" id="KW-0138">CF(0)</keyword>
<dbReference type="STRING" id="351656.Xvie_02356"/>
<evidence type="ECO:0000313" key="15">
    <source>
        <dbReference type="Proteomes" id="UP000194350"/>
    </source>
</evidence>
<protein>
    <recommendedName>
        <fullName evidence="12 13">ATP synthase subunit a</fullName>
    </recommendedName>
    <alternativeName>
        <fullName evidence="12">ATP synthase F0 sector subunit a</fullName>
    </alternativeName>
    <alternativeName>
        <fullName evidence="12">F-ATPase subunit 6</fullName>
    </alternativeName>
</protein>
<dbReference type="OrthoDB" id="9789241at2"/>
<keyword evidence="10 12" id="KW-0472">Membrane</keyword>
<dbReference type="Pfam" id="PF00119">
    <property type="entry name" value="ATP-synt_A"/>
    <property type="match status" value="1"/>
</dbReference>
<dbReference type="InterPro" id="IPR035908">
    <property type="entry name" value="F0_ATP_A_sf"/>
</dbReference>
<evidence type="ECO:0000256" key="2">
    <source>
        <dbReference type="ARBA" id="ARBA00006810"/>
    </source>
</evidence>
<keyword evidence="6 12" id="KW-0812">Transmembrane</keyword>
<evidence type="ECO:0000256" key="4">
    <source>
        <dbReference type="ARBA" id="ARBA00022475"/>
    </source>
</evidence>
<keyword evidence="3 12" id="KW-0813">Transport</keyword>
<comment type="similarity">
    <text evidence="2 12 13">Belongs to the ATPase A chain family.</text>
</comment>
<evidence type="ECO:0000256" key="9">
    <source>
        <dbReference type="ARBA" id="ARBA00023065"/>
    </source>
</evidence>
<dbReference type="NCBIfam" id="NF004477">
    <property type="entry name" value="PRK05815.1-1"/>
    <property type="match status" value="1"/>
</dbReference>
<evidence type="ECO:0000256" key="11">
    <source>
        <dbReference type="ARBA" id="ARBA00023310"/>
    </source>
</evidence>
<gene>
    <name evidence="12" type="primary">atpB</name>
    <name evidence="14" type="ORF">Xvie_02356</name>
</gene>
<dbReference type="CDD" id="cd00310">
    <property type="entry name" value="ATP-synt_Fo_a_6"/>
    <property type="match status" value="1"/>
</dbReference>
<feature type="transmembrane region" description="Helical" evidence="12">
    <location>
        <begin position="39"/>
        <end position="63"/>
    </location>
</feature>
<dbReference type="Proteomes" id="UP000194350">
    <property type="component" value="Unassembled WGS sequence"/>
</dbReference>
<keyword evidence="9 12" id="KW-0406">Ion transport</keyword>
<keyword evidence="15" id="KW-1185">Reference proteome</keyword>
<proteinExistence type="inferred from homology"/>
<keyword evidence="8 12" id="KW-1133">Transmembrane helix</keyword>
<dbReference type="InterPro" id="IPR023011">
    <property type="entry name" value="ATP_synth_F0_asu_AS"/>
</dbReference>
<comment type="function">
    <text evidence="12 13">Key component of the proton channel; it plays a direct role in the translocation of protons across the membrane.</text>
</comment>
<evidence type="ECO:0000256" key="3">
    <source>
        <dbReference type="ARBA" id="ARBA00022448"/>
    </source>
</evidence>
<dbReference type="GO" id="GO:0046933">
    <property type="term" value="F:proton-transporting ATP synthase activity, rotational mechanism"/>
    <property type="evidence" value="ECO:0007669"/>
    <property type="project" value="UniProtKB-UniRule"/>
</dbReference>
<organism evidence="14 15">
    <name type="scientific">Xenorhabdus vietnamensis</name>
    <dbReference type="NCBI Taxonomy" id="351656"/>
    <lineage>
        <taxon>Bacteria</taxon>
        <taxon>Pseudomonadati</taxon>
        <taxon>Pseudomonadota</taxon>
        <taxon>Gammaproteobacteria</taxon>
        <taxon>Enterobacterales</taxon>
        <taxon>Morganellaceae</taxon>
        <taxon>Xenorhabdus</taxon>
    </lineage>
</organism>
<name>A0A1Y2SBM1_9GAMM</name>
<dbReference type="GO" id="GO:0045259">
    <property type="term" value="C:proton-transporting ATP synthase complex"/>
    <property type="evidence" value="ECO:0007669"/>
    <property type="project" value="UniProtKB-KW"/>
</dbReference>
<reference evidence="14 15" key="1">
    <citation type="submission" date="2016-10" db="EMBL/GenBank/DDBJ databases">
        <title>Systematic genetic and metabolomic analysis of Xenorhabdus and Photorhabdus spp., highlights the requirements for a dual symbiotic and pathogenic life style.</title>
        <authorList>
            <person name="Tobias N.J."/>
            <person name="Wolff H."/>
            <person name="Djahanschiri B."/>
            <person name="Pidot S.J."/>
            <person name="Stinear T.P."/>
            <person name="Ebersberger I."/>
            <person name="Bode H.B."/>
        </authorList>
    </citation>
    <scope>NUCLEOTIDE SEQUENCE [LARGE SCALE GENOMIC DNA]</scope>
    <source>
        <strain evidence="14 15">DSM 22392</strain>
    </source>
</reference>
<comment type="caution">
    <text evidence="14">The sequence shown here is derived from an EMBL/GenBank/DDBJ whole genome shotgun (WGS) entry which is preliminary data.</text>
</comment>